<feature type="transmembrane region" description="Helical" evidence="1">
    <location>
        <begin position="101"/>
        <end position="122"/>
    </location>
</feature>
<reference evidence="2" key="2">
    <citation type="submission" date="2020-05" db="UniProtKB">
        <authorList>
            <consortium name="EnsemblMetazoa"/>
        </authorList>
    </citation>
    <scope>IDENTIFICATION</scope>
    <source>
        <strain evidence="2">IAEA</strain>
    </source>
</reference>
<sequence>MLEYLDEIEDDYEAVPDSFSGVEEKTKEINEEENTKYKFIIGRGECIDVCLTTKPQPIEYETEFPCYKLNMSFNERRRIEECYTEHPDEDFYTYCGKATSLNLNFMSFIMTLFIVLLTWFIWD</sequence>
<keyword evidence="3" id="KW-1185">Reference proteome</keyword>
<evidence type="ECO:0000313" key="2">
    <source>
        <dbReference type="EnsemblMetazoa" id="GBRI012200-PA"/>
    </source>
</evidence>
<dbReference type="AlphaFoldDB" id="A0A1A9WAF6"/>
<protein>
    <submittedName>
        <fullName evidence="2">Uncharacterized protein</fullName>
    </submittedName>
</protein>
<reference evidence="3" key="1">
    <citation type="submission" date="2014-03" db="EMBL/GenBank/DDBJ databases">
        <authorList>
            <person name="Aksoy S."/>
            <person name="Warren W."/>
            <person name="Wilson R.K."/>
        </authorList>
    </citation>
    <scope>NUCLEOTIDE SEQUENCE [LARGE SCALE GENOMIC DNA]</scope>
    <source>
        <strain evidence="3">IAEA</strain>
    </source>
</reference>
<evidence type="ECO:0000313" key="3">
    <source>
        <dbReference type="Proteomes" id="UP000091820"/>
    </source>
</evidence>
<name>A0A1A9WAF6_9MUSC</name>
<dbReference type="VEuPathDB" id="VectorBase:GBRI012200"/>
<accession>A0A1A9WAF6</accession>
<proteinExistence type="predicted"/>
<organism evidence="2 3">
    <name type="scientific">Glossina brevipalpis</name>
    <dbReference type="NCBI Taxonomy" id="37001"/>
    <lineage>
        <taxon>Eukaryota</taxon>
        <taxon>Metazoa</taxon>
        <taxon>Ecdysozoa</taxon>
        <taxon>Arthropoda</taxon>
        <taxon>Hexapoda</taxon>
        <taxon>Insecta</taxon>
        <taxon>Pterygota</taxon>
        <taxon>Neoptera</taxon>
        <taxon>Endopterygota</taxon>
        <taxon>Diptera</taxon>
        <taxon>Brachycera</taxon>
        <taxon>Muscomorpha</taxon>
        <taxon>Hippoboscoidea</taxon>
        <taxon>Glossinidae</taxon>
        <taxon>Glossina</taxon>
    </lineage>
</organism>
<evidence type="ECO:0000256" key="1">
    <source>
        <dbReference type="SAM" id="Phobius"/>
    </source>
</evidence>
<dbReference type="Proteomes" id="UP000091820">
    <property type="component" value="Unassembled WGS sequence"/>
</dbReference>
<dbReference type="EnsemblMetazoa" id="GBRI012200-RA">
    <property type="protein sequence ID" value="GBRI012200-PA"/>
    <property type="gene ID" value="GBRI012200"/>
</dbReference>
<keyword evidence="1" id="KW-0812">Transmembrane</keyword>
<keyword evidence="1" id="KW-1133">Transmembrane helix</keyword>
<keyword evidence="1" id="KW-0472">Membrane</keyword>